<keyword evidence="6 10" id="KW-0456">Lyase</keyword>
<dbReference type="PANTHER" id="PTHR21022:SF19">
    <property type="entry name" value="PREPHENATE DEHYDRATASE-RELATED"/>
    <property type="match status" value="1"/>
</dbReference>
<name>K6YT18_9ALTE</name>
<evidence type="ECO:0000256" key="7">
    <source>
        <dbReference type="ARBA" id="ARBA00047848"/>
    </source>
</evidence>
<dbReference type="Proteomes" id="UP000006334">
    <property type="component" value="Unassembled WGS sequence"/>
</dbReference>
<dbReference type="eggNOG" id="COG0077">
    <property type="taxonomic scope" value="Bacteria"/>
</dbReference>
<protein>
    <recommendedName>
        <fullName evidence="2">prephenate dehydratase</fullName>
        <ecNumber evidence="2">4.2.1.51</ecNumber>
    </recommendedName>
</protein>
<dbReference type="SUPFAM" id="SSF55021">
    <property type="entry name" value="ACT-like"/>
    <property type="match status" value="1"/>
</dbReference>
<dbReference type="CDD" id="cd04905">
    <property type="entry name" value="ACT_CM-PDT"/>
    <property type="match status" value="1"/>
</dbReference>
<dbReference type="GO" id="GO:0004664">
    <property type="term" value="F:prephenate dehydratase activity"/>
    <property type="evidence" value="ECO:0007669"/>
    <property type="project" value="UniProtKB-EC"/>
</dbReference>
<keyword evidence="11" id="KW-1185">Reference proteome</keyword>
<dbReference type="SUPFAM" id="SSF53850">
    <property type="entry name" value="Periplasmic binding protein-like II"/>
    <property type="match status" value="1"/>
</dbReference>
<dbReference type="OrthoDB" id="9802281at2"/>
<evidence type="ECO:0000256" key="6">
    <source>
        <dbReference type="ARBA" id="ARBA00023239"/>
    </source>
</evidence>
<dbReference type="PROSITE" id="PS51171">
    <property type="entry name" value="PREPHENATE_DEHYDR_3"/>
    <property type="match status" value="1"/>
</dbReference>
<organism evidence="10 11">
    <name type="scientific">Aliiglaciecola lipolytica E3</name>
    <dbReference type="NCBI Taxonomy" id="1127673"/>
    <lineage>
        <taxon>Bacteria</taxon>
        <taxon>Pseudomonadati</taxon>
        <taxon>Pseudomonadota</taxon>
        <taxon>Gammaproteobacteria</taxon>
        <taxon>Alteromonadales</taxon>
        <taxon>Alteromonadaceae</taxon>
        <taxon>Aliiglaciecola</taxon>
    </lineage>
</organism>
<comment type="pathway">
    <text evidence="1">Amino-acid biosynthesis; L-phenylalanine biosynthesis; phenylpyruvate from prephenate: step 1/1.</text>
</comment>
<dbReference type="STRING" id="1127673.GLIP_1816"/>
<evidence type="ECO:0000259" key="8">
    <source>
        <dbReference type="PROSITE" id="PS51171"/>
    </source>
</evidence>
<dbReference type="PROSITE" id="PS51671">
    <property type="entry name" value="ACT"/>
    <property type="match status" value="1"/>
</dbReference>
<dbReference type="Gene3D" id="3.40.190.10">
    <property type="entry name" value="Periplasmic binding protein-like II"/>
    <property type="match status" value="2"/>
</dbReference>
<keyword evidence="4" id="KW-0057">Aromatic amino acid biosynthesis</keyword>
<dbReference type="EMBL" id="BAEN01000037">
    <property type="protein sequence ID" value="GAC14445.1"/>
    <property type="molecule type" value="Genomic_DNA"/>
</dbReference>
<feature type="domain" description="ACT" evidence="9">
    <location>
        <begin position="194"/>
        <end position="270"/>
    </location>
</feature>
<evidence type="ECO:0000313" key="11">
    <source>
        <dbReference type="Proteomes" id="UP000006334"/>
    </source>
</evidence>
<gene>
    <name evidence="10" type="primary">pheA2</name>
    <name evidence="10" type="ORF">GLIP_1816</name>
</gene>
<evidence type="ECO:0000256" key="1">
    <source>
        <dbReference type="ARBA" id="ARBA00004741"/>
    </source>
</evidence>
<evidence type="ECO:0000256" key="5">
    <source>
        <dbReference type="ARBA" id="ARBA00023222"/>
    </source>
</evidence>
<evidence type="ECO:0000256" key="3">
    <source>
        <dbReference type="ARBA" id="ARBA00022605"/>
    </source>
</evidence>
<keyword evidence="3" id="KW-0028">Amino-acid biosynthesis</keyword>
<dbReference type="GO" id="GO:0009094">
    <property type="term" value="P:L-phenylalanine biosynthetic process"/>
    <property type="evidence" value="ECO:0007669"/>
    <property type="project" value="UniProtKB-UniPathway"/>
</dbReference>
<evidence type="ECO:0000259" key="9">
    <source>
        <dbReference type="PROSITE" id="PS51671"/>
    </source>
</evidence>
<accession>K6YT18</accession>
<feature type="domain" description="Prephenate dehydratase" evidence="8">
    <location>
        <begin position="3"/>
        <end position="180"/>
    </location>
</feature>
<evidence type="ECO:0000256" key="2">
    <source>
        <dbReference type="ARBA" id="ARBA00013147"/>
    </source>
</evidence>
<dbReference type="InterPro" id="IPR045865">
    <property type="entry name" value="ACT-like_dom_sf"/>
</dbReference>
<dbReference type="UniPathway" id="UPA00121">
    <property type="reaction ID" value="UER00345"/>
</dbReference>
<reference evidence="10 11" key="1">
    <citation type="journal article" date="2017" name="Antonie Van Leeuwenhoek">
        <title>Rhizobium rhizosphaerae sp. nov., a novel species isolated from rice rhizosphere.</title>
        <authorList>
            <person name="Zhao J.J."/>
            <person name="Zhang J."/>
            <person name="Zhang R.J."/>
            <person name="Zhang C.W."/>
            <person name="Yin H.Q."/>
            <person name="Zhang X.X."/>
        </authorList>
    </citation>
    <scope>NUCLEOTIDE SEQUENCE [LARGE SCALE GENOMIC DNA]</scope>
    <source>
        <strain evidence="10 11">E3</strain>
    </source>
</reference>
<comment type="caution">
    <text evidence="10">The sequence shown here is derived from an EMBL/GenBank/DDBJ whole genome shotgun (WGS) entry which is preliminary data.</text>
</comment>
<sequence>MKKIATLGPPGTFSDMATGIYTAAQSDTFQVEYFPTIVGTLSEVGKSCDIGIIPIENFSEGFIALVLDELISADLNVIDEIILPIKFSMISNAHSLSDIQQLYVQFVARGQCCEFLESLHNAKIITTDSNIESLNRFKDSDIPSAAIVPSTSYRKSDFPLVCEEVNDYKNNQTRFLVISKVSQPATVDADKTSLIVLDDNDHPGYLGEVLLSFSKRNINLTSIISRPTRKTFGKYHFFIDFDGNAEDPVVADALKEIGKTNNVKLLGSYKKAKSLN</sequence>
<dbReference type="EC" id="4.2.1.51" evidence="2"/>
<dbReference type="RefSeq" id="WP_008844261.1">
    <property type="nucleotide sequence ID" value="NZ_BAEN01000037.1"/>
</dbReference>
<evidence type="ECO:0000256" key="4">
    <source>
        <dbReference type="ARBA" id="ARBA00023141"/>
    </source>
</evidence>
<proteinExistence type="predicted"/>
<dbReference type="Pfam" id="PF01842">
    <property type="entry name" value="ACT"/>
    <property type="match status" value="1"/>
</dbReference>
<comment type="catalytic activity">
    <reaction evidence="7">
        <text>prephenate + H(+) = 3-phenylpyruvate + CO2 + H2O</text>
        <dbReference type="Rhea" id="RHEA:21648"/>
        <dbReference type="ChEBI" id="CHEBI:15377"/>
        <dbReference type="ChEBI" id="CHEBI:15378"/>
        <dbReference type="ChEBI" id="CHEBI:16526"/>
        <dbReference type="ChEBI" id="CHEBI:18005"/>
        <dbReference type="ChEBI" id="CHEBI:29934"/>
        <dbReference type="EC" id="4.2.1.51"/>
    </reaction>
</comment>
<dbReference type="Pfam" id="PF00800">
    <property type="entry name" value="PDT"/>
    <property type="match status" value="1"/>
</dbReference>
<keyword evidence="5" id="KW-0584">Phenylalanine biosynthesis</keyword>
<dbReference type="PANTHER" id="PTHR21022">
    <property type="entry name" value="PREPHENATE DEHYDRATASE P PROTEIN"/>
    <property type="match status" value="1"/>
</dbReference>
<dbReference type="InterPro" id="IPR001086">
    <property type="entry name" value="Preph_deHydtase"/>
</dbReference>
<dbReference type="AlphaFoldDB" id="K6YT18"/>
<evidence type="ECO:0000313" key="10">
    <source>
        <dbReference type="EMBL" id="GAC14445.1"/>
    </source>
</evidence>
<dbReference type="Gene3D" id="3.30.70.260">
    <property type="match status" value="1"/>
</dbReference>
<dbReference type="GO" id="GO:0005737">
    <property type="term" value="C:cytoplasm"/>
    <property type="evidence" value="ECO:0007669"/>
    <property type="project" value="TreeGrafter"/>
</dbReference>
<dbReference type="InterPro" id="IPR002912">
    <property type="entry name" value="ACT_dom"/>
</dbReference>